<dbReference type="GO" id="GO:0046081">
    <property type="term" value="P:dUTP catabolic process"/>
    <property type="evidence" value="ECO:0007669"/>
    <property type="project" value="TreeGrafter"/>
</dbReference>
<evidence type="ECO:0000313" key="2">
    <source>
        <dbReference type="EMBL" id="OKH48994.1"/>
    </source>
</evidence>
<dbReference type="PANTHER" id="PTHR30522:SF0">
    <property type="entry name" value="NUCLEOSIDE TRIPHOSPHATE PYROPHOSPHOHYDROLASE"/>
    <property type="match status" value="1"/>
</dbReference>
<dbReference type="NCBIfam" id="TIGR00444">
    <property type="entry name" value="mazG"/>
    <property type="match status" value="1"/>
</dbReference>
<dbReference type="InterPro" id="IPR004518">
    <property type="entry name" value="MazG-like_dom"/>
</dbReference>
<feature type="domain" description="NTP pyrophosphohydrolase MazG-like" evidence="1">
    <location>
        <begin position="49"/>
        <end position="122"/>
    </location>
</feature>
<dbReference type="SUPFAM" id="SSF101386">
    <property type="entry name" value="all-alpha NTP pyrophosphatases"/>
    <property type="match status" value="2"/>
</dbReference>
<dbReference type="RefSeq" id="WP_073607775.1">
    <property type="nucleotide sequence ID" value="NZ_MRCG01000004.1"/>
</dbReference>
<dbReference type="OrthoDB" id="9808939at2"/>
<dbReference type="GO" id="GO:0006950">
    <property type="term" value="P:response to stress"/>
    <property type="evidence" value="ECO:0007669"/>
    <property type="project" value="UniProtKB-ARBA"/>
</dbReference>
<comment type="caution">
    <text evidence="2">The sequence shown here is derived from an EMBL/GenBank/DDBJ whole genome shotgun (WGS) entry which is preliminary data.</text>
</comment>
<dbReference type="GO" id="GO:0046047">
    <property type="term" value="P:TTP catabolic process"/>
    <property type="evidence" value="ECO:0007669"/>
    <property type="project" value="TreeGrafter"/>
</dbReference>
<dbReference type="CDD" id="cd11528">
    <property type="entry name" value="NTP-PPase_MazG_Nterm"/>
    <property type="match status" value="1"/>
</dbReference>
<reference evidence="2 3" key="1">
    <citation type="submission" date="2016-11" db="EMBL/GenBank/DDBJ databases">
        <title>Draft Genome Sequences of Nine Cyanobacterial Strains from Diverse Habitats.</title>
        <authorList>
            <person name="Zhu T."/>
            <person name="Hou S."/>
            <person name="Lu X."/>
            <person name="Hess W.R."/>
        </authorList>
    </citation>
    <scope>NUCLEOTIDE SEQUENCE [LARGE SCALE GENOMIC DNA]</scope>
    <source>
        <strain evidence="2 3">NIES-30</strain>
    </source>
</reference>
<dbReference type="AlphaFoldDB" id="A0A1U7J758"/>
<dbReference type="EMBL" id="MRCG01000004">
    <property type="protein sequence ID" value="OKH48994.1"/>
    <property type="molecule type" value="Genomic_DNA"/>
</dbReference>
<proteinExistence type="predicted"/>
<dbReference type="NCBIfam" id="NF007113">
    <property type="entry name" value="PRK09562.1"/>
    <property type="match status" value="1"/>
</dbReference>
<dbReference type="Proteomes" id="UP000185557">
    <property type="component" value="Unassembled WGS sequence"/>
</dbReference>
<dbReference type="GO" id="GO:0046076">
    <property type="term" value="P:dTTP catabolic process"/>
    <property type="evidence" value="ECO:0007669"/>
    <property type="project" value="TreeGrafter"/>
</dbReference>
<dbReference type="Pfam" id="PF03819">
    <property type="entry name" value="MazG"/>
    <property type="match status" value="1"/>
</dbReference>
<organism evidence="2 3">
    <name type="scientific">Phormidium tenue NIES-30</name>
    <dbReference type="NCBI Taxonomy" id="549789"/>
    <lineage>
        <taxon>Bacteria</taxon>
        <taxon>Bacillati</taxon>
        <taxon>Cyanobacteriota</taxon>
        <taxon>Cyanophyceae</taxon>
        <taxon>Oscillatoriophycideae</taxon>
        <taxon>Oscillatoriales</taxon>
        <taxon>Oscillatoriaceae</taxon>
        <taxon>Phormidium</taxon>
    </lineage>
</organism>
<evidence type="ECO:0000313" key="3">
    <source>
        <dbReference type="Proteomes" id="UP000185557"/>
    </source>
</evidence>
<gene>
    <name evidence="2" type="ORF">NIES30_07375</name>
</gene>
<accession>A0A1U7J758</accession>
<keyword evidence="3" id="KW-1185">Reference proteome</keyword>
<evidence type="ECO:0000259" key="1">
    <source>
        <dbReference type="Pfam" id="PF03819"/>
    </source>
</evidence>
<keyword evidence="2" id="KW-0378">Hydrolase</keyword>
<dbReference type="Gene3D" id="1.10.287.1080">
    <property type="entry name" value="MazG-like"/>
    <property type="match status" value="2"/>
</dbReference>
<dbReference type="GO" id="GO:0006203">
    <property type="term" value="P:dGTP catabolic process"/>
    <property type="evidence" value="ECO:0007669"/>
    <property type="project" value="TreeGrafter"/>
</dbReference>
<dbReference type="InterPro" id="IPR021130">
    <property type="entry name" value="PRib-ATP_PPHydrolase-like"/>
</dbReference>
<dbReference type="GO" id="GO:0046061">
    <property type="term" value="P:dATP catabolic process"/>
    <property type="evidence" value="ECO:0007669"/>
    <property type="project" value="TreeGrafter"/>
</dbReference>
<dbReference type="CDD" id="cd11529">
    <property type="entry name" value="NTP-PPase_MazG_Cterm"/>
    <property type="match status" value="1"/>
</dbReference>
<dbReference type="STRING" id="549789.NIES30_07375"/>
<protein>
    <submittedName>
        <fullName evidence="2">Nucleoside triphosphate pyrophosphohydrolase</fullName>
    </submittedName>
</protein>
<dbReference type="FunFam" id="1.10.287.1080:FF:000001">
    <property type="entry name" value="Nucleoside triphosphate pyrophosphohydrolase"/>
    <property type="match status" value="1"/>
</dbReference>
<dbReference type="PANTHER" id="PTHR30522">
    <property type="entry name" value="NUCLEOSIDE TRIPHOSPHATE PYROPHOSPHOHYDROLASE"/>
    <property type="match status" value="1"/>
</dbReference>
<name>A0A1U7J758_9CYAN</name>
<dbReference type="InterPro" id="IPR011551">
    <property type="entry name" value="NTP_PyrPHydrolase_MazG"/>
</dbReference>
<dbReference type="Pfam" id="PF01503">
    <property type="entry name" value="PRA-PH"/>
    <property type="match status" value="1"/>
</dbReference>
<dbReference type="GO" id="GO:0047429">
    <property type="term" value="F:nucleoside triphosphate diphosphatase activity"/>
    <property type="evidence" value="ECO:0007669"/>
    <property type="project" value="InterPro"/>
</dbReference>
<sequence>MVSAPSSSGNPQGISATPRVAILAALERLIDVIAQLRHPETGCPWDLAQTPTSLIPYVIEEAYEVVDAIQVGEKGAIAEELGDLLLQVVLQAQVASDNGDFDLGTVATGIADKLVRRHPHIFGDASGETPEEVSQNWDRIKAEEKGIAHEPDKLTPKLTKYSRTLPPLMAASKISAKAAKAGFEWDDIDSVWDKFHEELNEFHEALANEPKENQQAELGDLLFTLVNLARWYDLDPAEALQGTNRRFIKRFELVEAVAEKPLADYSIQELEALWQRAKARLARPEG</sequence>
<dbReference type="GO" id="GO:0046052">
    <property type="term" value="P:UTP catabolic process"/>
    <property type="evidence" value="ECO:0007669"/>
    <property type="project" value="TreeGrafter"/>
</dbReference>
<dbReference type="InterPro" id="IPR048011">
    <property type="entry name" value="NTP-PPase_MazG-like_C"/>
</dbReference>
<dbReference type="InterPro" id="IPR048015">
    <property type="entry name" value="NTP-PPase_MazG-like_N"/>
</dbReference>